<sequence length="314" mass="33973">MSASAVAAAPPAASVTASSTSISISDDERLFTSGSSANSSSDGPPPVPYAKGGCPRAVQRRFRRVRHCLTHVSITFPVRRAASGLTVIAALLMVGIVGTFALRQMMSPEIEALTQQRERLKHDVTVLRLQVENMTRIAESRLETIHLLETELERQHVQAAEAAAIATPGTKHGADSTVPYNDLKNGESHPGRTLPTIVFSLLLGSIVLASVLYRIFFIIRGEIVWQQAFRKRKYANGNVATDPMMSMTMESPLDGKRNGRRTPPLSPTRNLDIDDPQTNGHQNAVSNPSVSPKAKSELSPQCYKRAPGSSPTVV</sequence>
<keyword evidence="2" id="KW-1133">Transmembrane helix</keyword>
<gene>
    <name evidence="3" type="ORF">HBR001_LOCUS4909</name>
</gene>
<dbReference type="EMBL" id="CANTFL010001041">
    <property type="protein sequence ID" value="CAI5730601.1"/>
    <property type="molecule type" value="Genomic_DNA"/>
</dbReference>
<feature type="region of interest" description="Disordered" evidence="1">
    <location>
        <begin position="242"/>
        <end position="314"/>
    </location>
</feature>
<dbReference type="Proteomes" id="UP001162031">
    <property type="component" value="Unassembled WGS sequence"/>
</dbReference>
<evidence type="ECO:0000313" key="3">
    <source>
        <dbReference type="EMBL" id="CAI5730601.1"/>
    </source>
</evidence>
<evidence type="ECO:0000256" key="1">
    <source>
        <dbReference type="SAM" id="MobiDB-lite"/>
    </source>
</evidence>
<feature type="compositionally biased region" description="Polar residues" evidence="1">
    <location>
        <begin position="276"/>
        <end position="290"/>
    </location>
</feature>
<evidence type="ECO:0000313" key="4">
    <source>
        <dbReference type="Proteomes" id="UP001162031"/>
    </source>
</evidence>
<accession>A0AAV0U1D6</accession>
<feature type="region of interest" description="Disordered" evidence="1">
    <location>
        <begin position="1"/>
        <end position="21"/>
    </location>
</feature>
<keyword evidence="4" id="KW-1185">Reference proteome</keyword>
<reference evidence="3" key="1">
    <citation type="submission" date="2022-12" db="EMBL/GenBank/DDBJ databases">
        <authorList>
            <person name="Webb A."/>
        </authorList>
    </citation>
    <scope>NUCLEOTIDE SEQUENCE</scope>
    <source>
        <strain evidence="3">Hp1</strain>
    </source>
</reference>
<feature type="region of interest" description="Disordered" evidence="1">
    <location>
        <begin position="168"/>
        <end position="187"/>
    </location>
</feature>
<evidence type="ECO:0000256" key="2">
    <source>
        <dbReference type="SAM" id="Phobius"/>
    </source>
</evidence>
<name>A0AAV0U1D6_HYABA</name>
<keyword evidence="2" id="KW-0812">Transmembrane</keyword>
<feature type="transmembrane region" description="Helical" evidence="2">
    <location>
        <begin position="81"/>
        <end position="102"/>
    </location>
</feature>
<protein>
    <recommendedName>
        <fullName evidence="5">RxLR effector candidate protein</fullName>
    </recommendedName>
</protein>
<evidence type="ECO:0008006" key="5">
    <source>
        <dbReference type="Google" id="ProtNLM"/>
    </source>
</evidence>
<keyword evidence="2" id="KW-0472">Membrane</keyword>
<feature type="transmembrane region" description="Helical" evidence="2">
    <location>
        <begin position="194"/>
        <end position="216"/>
    </location>
</feature>
<comment type="caution">
    <text evidence="3">The sequence shown here is derived from an EMBL/GenBank/DDBJ whole genome shotgun (WGS) entry which is preliminary data.</text>
</comment>
<proteinExistence type="predicted"/>
<feature type="region of interest" description="Disordered" evidence="1">
    <location>
        <begin position="32"/>
        <end position="51"/>
    </location>
</feature>
<organism evidence="3 4">
    <name type="scientific">Hyaloperonospora brassicae</name>
    <name type="common">Brassica downy mildew</name>
    <name type="synonym">Peronospora brassicae</name>
    <dbReference type="NCBI Taxonomy" id="162125"/>
    <lineage>
        <taxon>Eukaryota</taxon>
        <taxon>Sar</taxon>
        <taxon>Stramenopiles</taxon>
        <taxon>Oomycota</taxon>
        <taxon>Peronosporomycetes</taxon>
        <taxon>Peronosporales</taxon>
        <taxon>Peronosporaceae</taxon>
        <taxon>Hyaloperonospora</taxon>
    </lineage>
</organism>
<dbReference type="AlphaFoldDB" id="A0AAV0U1D6"/>